<evidence type="ECO:0000256" key="1">
    <source>
        <dbReference type="ARBA" id="ARBA00022741"/>
    </source>
</evidence>
<dbReference type="InterPro" id="IPR014774">
    <property type="entry name" value="KaiC-like_dom"/>
</dbReference>
<evidence type="ECO:0000259" key="3">
    <source>
        <dbReference type="Pfam" id="PF06745"/>
    </source>
</evidence>
<accession>A0A075G2K8</accession>
<dbReference type="GO" id="GO:0005524">
    <property type="term" value="F:ATP binding"/>
    <property type="evidence" value="ECO:0007669"/>
    <property type="project" value="UniProtKB-KW"/>
</dbReference>
<organism evidence="4">
    <name type="scientific">uncultured marine group II/III euryarchaeote KM3_05_F04</name>
    <dbReference type="NCBI Taxonomy" id="1457838"/>
    <lineage>
        <taxon>Archaea</taxon>
        <taxon>Methanobacteriati</taxon>
        <taxon>Methanobacteriota</taxon>
        <taxon>environmental samples</taxon>
    </lineage>
</organism>
<sequence>MARKVEFDPDDIDFFGDVGSIGSPKLDKMMNGGVPRGFTMLCIGEPGAGMDLFMKQFASIAEDPENTILLSTAESENEILHVYRKFNWPLDLMVRTLGEEFNEAVLERDLEASRYRLDGFSMQDIQRLAQTRFVEENTTDYLIEMTNQVTTLGPFFRCAVDNLDFFFQRNEPARVMSMLRVMQAHTQLNRGLLVLSVSSGSVSKSMEREMALISDIVLDFEVKMIGNSFETRMIIKKFRNAPENLRVYTYRVTSEEGITPETVERVV</sequence>
<dbReference type="SUPFAM" id="SSF52540">
    <property type="entry name" value="P-loop containing nucleoside triphosphate hydrolases"/>
    <property type="match status" value="1"/>
</dbReference>
<name>A0A075G2K8_9EURY</name>
<evidence type="ECO:0000313" key="4">
    <source>
        <dbReference type="EMBL" id="AIE98305.1"/>
    </source>
</evidence>
<protein>
    <submittedName>
        <fullName evidence="4">RecA-superfamily ATPase</fullName>
    </submittedName>
</protein>
<dbReference type="InterPro" id="IPR027417">
    <property type="entry name" value="P-loop_NTPase"/>
</dbReference>
<keyword evidence="2" id="KW-0067">ATP-binding</keyword>
<dbReference type="Pfam" id="PF06745">
    <property type="entry name" value="ATPase"/>
    <property type="match status" value="1"/>
</dbReference>
<proteinExistence type="predicted"/>
<evidence type="ECO:0000256" key="2">
    <source>
        <dbReference type="ARBA" id="ARBA00022840"/>
    </source>
</evidence>
<keyword evidence="1" id="KW-0547">Nucleotide-binding</keyword>
<feature type="domain" description="KaiC-like" evidence="3">
    <location>
        <begin position="22"/>
        <end position="259"/>
    </location>
</feature>
<reference evidence="4" key="1">
    <citation type="journal article" date="2014" name="Genome Biol. Evol.">
        <title>Pangenome evidence for extensive interdomain horizontal transfer affecting lineage core and shell genes in uncultured planktonic thaumarchaeota and euryarchaeota.</title>
        <authorList>
            <person name="Deschamps P."/>
            <person name="Zivanovic Y."/>
            <person name="Moreira D."/>
            <person name="Rodriguez-Valera F."/>
            <person name="Lopez-Garcia P."/>
        </authorList>
    </citation>
    <scope>NUCLEOTIDE SEQUENCE</scope>
</reference>
<dbReference type="Gene3D" id="3.40.50.300">
    <property type="entry name" value="P-loop containing nucleotide triphosphate hydrolases"/>
    <property type="match status" value="1"/>
</dbReference>
<dbReference type="EMBL" id="KF900532">
    <property type="protein sequence ID" value="AIE98305.1"/>
    <property type="molecule type" value="Genomic_DNA"/>
</dbReference>
<dbReference type="PANTHER" id="PTHR43637">
    <property type="entry name" value="UPF0273 PROTEIN TM_0370"/>
    <property type="match status" value="1"/>
</dbReference>
<dbReference type="AlphaFoldDB" id="A0A075G2K8"/>